<accession>A0AA39IZ10</accession>
<dbReference type="AlphaFoldDB" id="A0AA39IZ10"/>
<feature type="region of interest" description="Disordered" evidence="1">
    <location>
        <begin position="1"/>
        <end position="34"/>
    </location>
</feature>
<proteinExistence type="predicted"/>
<keyword evidence="3" id="KW-1185">Reference proteome</keyword>
<feature type="compositionally biased region" description="Basic residues" evidence="1">
    <location>
        <begin position="16"/>
        <end position="28"/>
    </location>
</feature>
<dbReference type="EMBL" id="JAUEPT010000085">
    <property type="protein sequence ID" value="KAK0433117.1"/>
    <property type="molecule type" value="Genomic_DNA"/>
</dbReference>
<evidence type="ECO:0000256" key="1">
    <source>
        <dbReference type="SAM" id="MobiDB-lite"/>
    </source>
</evidence>
<evidence type="ECO:0000313" key="2">
    <source>
        <dbReference type="EMBL" id="KAK0433117.1"/>
    </source>
</evidence>
<gene>
    <name evidence="2" type="ORF">EV421DRAFT_1893021</name>
</gene>
<comment type="caution">
    <text evidence="2">The sequence shown here is derived from an EMBL/GenBank/DDBJ whole genome shotgun (WGS) entry which is preliminary data.</text>
</comment>
<dbReference type="Proteomes" id="UP001175226">
    <property type="component" value="Unassembled WGS sequence"/>
</dbReference>
<evidence type="ECO:0000313" key="3">
    <source>
        <dbReference type="Proteomes" id="UP001175226"/>
    </source>
</evidence>
<name>A0AA39IZ10_9AGAR</name>
<protein>
    <recommendedName>
        <fullName evidence="4">Reverse transcriptase zinc-binding domain-containing protein</fullName>
    </recommendedName>
</protein>
<sequence length="233" mass="27531">MAQMSKASGLSCLSRNKTKKRPQPRRSTQRNVEAIRQNIPTDDQIWSSIRNKDITRTVHSFLWMAIHNAYKCGRYWENIPSYEHRGRCAVCNAEDSLEHVLLECNIPGQRLIWELAQELWEMKPPDLRDEKKNVLHGLTRLYRILITESAYLIWCLRCERKISRNDEPERWHTQQEIRNRWIKQINTRLILDCAMANAKRYGKKALEEDTVLQTLPDNWVREPGVLVGHDNDS</sequence>
<organism evidence="2 3">
    <name type="scientific">Armillaria borealis</name>
    <dbReference type="NCBI Taxonomy" id="47425"/>
    <lineage>
        <taxon>Eukaryota</taxon>
        <taxon>Fungi</taxon>
        <taxon>Dikarya</taxon>
        <taxon>Basidiomycota</taxon>
        <taxon>Agaricomycotina</taxon>
        <taxon>Agaricomycetes</taxon>
        <taxon>Agaricomycetidae</taxon>
        <taxon>Agaricales</taxon>
        <taxon>Marasmiineae</taxon>
        <taxon>Physalacriaceae</taxon>
        <taxon>Armillaria</taxon>
    </lineage>
</organism>
<evidence type="ECO:0008006" key="4">
    <source>
        <dbReference type="Google" id="ProtNLM"/>
    </source>
</evidence>
<feature type="compositionally biased region" description="Polar residues" evidence="1">
    <location>
        <begin position="1"/>
        <end position="15"/>
    </location>
</feature>
<reference evidence="2" key="1">
    <citation type="submission" date="2023-06" db="EMBL/GenBank/DDBJ databases">
        <authorList>
            <consortium name="Lawrence Berkeley National Laboratory"/>
            <person name="Ahrendt S."/>
            <person name="Sahu N."/>
            <person name="Indic B."/>
            <person name="Wong-Bajracharya J."/>
            <person name="Merenyi Z."/>
            <person name="Ke H.-M."/>
            <person name="Monk M."/>
            <person name="Kocsube S."/>
            <person name="Drula E."/>
            <person name="Lipzen A."/>
            <person name="Balint B."/>
            <person name="Henrissat B."/>
            <person name="Andreopoulos B."/>
            <person name="Martin F.M."/>
            <person name="Harder C.B."/>
            <person name="Rigling D."/>
            <person name="Ford K.L."/>
            <person name="Foster G.D."/>
            <person name="Pangilinan J."/>
            <person name="Papanicolaou A."/>
            <person name="Barry K."/>
            <person name="LaButti K."/>
            <person name="Viragh M."/>
            <person name="Koriabine M."/>
            <person name="Yan M."/>
            <person name="Riley R."/>
            <person name="Champramary S."/>
            <person name="Plett K.L."/>
            <person name="Tsai I.J."/>
            <person name="Slot J."/>
            <person name="Sipos G."/>
            <person name="Plett J."/>
            <person name="Nagy L.G."/>
            <person name="Grigoriev I.V."/>
        </authorList>
    </citation>
    <scope>NUCLEOTIDE SEQUENCE</scope>
    <source>
        <strain evidence="2">FPL87.14</strain>
    </source>
</reference>